<organism evidence="3 4">
    <name type="scientific">Thelonectria olida</name>
    <dbReference type="NCBI Taxonomy" id="1576542"/>
    <lineage>
        <taxon>Eukaryota</taxon>
        <taxon>Fungi</taxon>
        <taxon>Dikarya</taxon>
        <taxon>Ascomycota</taxon>
        <taxon>Pezizomycotina</taxon>
        <taxon>Sordariomycetes</taxon>
        <taxon>Hypocreomycetidae</taxon>
        <taxon>Hypocreales</taxon>
        <taxon>Nectriaceae</taxon>
        <taxon>Thelonectria</taxon>
    </lineage>
</organism>
<keyword evidence="2" id="KW-0472">Membrane</keyword>
<dbReference type="OrthoDB" id="4900393at2759"/>
<protein>
    <submittedName>
        <fullName evidence="3">Uncharacterized protein</fullName>
    </submittedName>
</protein>
<accession>A0A9P9AVG7</accession>
<evidence type="ECO:0000256" key="2">
    <source>
        <dbReference type="SAM" id="Phobius"/>
    </source>
</evidence>
<evidence type="ECO:0000313" key="4">
    <source>
        <dbReference type="Proteomes" id="UP000777438"/>
    </source>
</evidence>
<evidence type="ECO:0000256" key="1">
    <source>
        <dbReference type="SAM" id="MobiDB-lite"/>
    </source>
</evidence>
<feature type="region of interest" description="Disordered" evidence="1">
    <location>
        <begin position="136"/>
        <end position="197"/>
    </location>
</feature>
<reference evidence="3 4" key="1">
    <citation type="journal article" date="2021" name="Nat. Commun.">
        <title>Genetic determinants of endophytism in the Arabidopsis root mycobiome.</title>
        <authorList>
            <person name="Mesny F."/>
            <person name="Miyauchi S."/>
            <person name="Thiergart T."/>
            <person name="Pickel B."/>
            <person name="Atanasova L."/>
            <person name="Karlsson M."/>
            <person name="Huettel B."/>
            <person name="Barry K.W."/>
            <person name="Haridas S."/>
            <person name="Chen C."/>
            <person name="Bauer D."/>
            <person name="Andreopoulos W."/>
            <person name="Pangilinan J."/>
            <person name="LaButti K."/>
            <person name="Riley R."/>
            <person name="Lipzen A."/>
            <person name="Clum A."/>
            <person name="Drula E."/>
            <person name="Henrissat B."/>
            <person name="Kohler A."/>
            <person name="Grigoriev I.V."/>
            <person name="Martin F.M."/>
            <person name="Hacquard S."/>
        </authorList>
    </citation>
    <scope>NUCLEOTIDE SEQUENCE [LARGE SCALE GENOMIC DNA]</scope>
    <source>
        <strain evidence="3 4">MPI-CAGE-CH-0241</strain>
    </source>
</reference>
<evidence type="ECO:0000313" key="3">
    <source>
        <dbReference type="EMBL" id="KAH6898191.1"/>
    </source>
</evidence>
<name>A0A9P9AVG7_9HYPO</name>
<keyword evidence="4" id="KW-1185">Reference proteome</keyword>
<gene>
    <name evidence="3" type="ORF">B0T10DRAFT_101313</name>
</gene>
<keyword evidence="2" id="KW-1133">Transmembrane helix</keyword>
<sequence length="197" mass="21368">MASTTDEPHPHTLAIRQDVHVITQTLSWRHTTFTTHVTLGGPATASAEAGPEPTTQAIATTTAIPTEHHSGAGGLTDAQIGAIAGSIVGVFILVFVVLCCCCQRRPPAARRGDRRSYSSYASSSYIVDEAPEQLPPPRWYWPRTPRTPRAPSVARPSPVQSEWPPPVTERVPGGPKFPTYRALPIPNPRRPNVVHLH</sequence>
<keyword evidence="2" id="KW-0812">Transmembrane</keyword>
<comment type="caution">
    <text evidence="3">The sequence shown here is derived from an EMBL/GenBank/DDBJ whole genome shotgun (WGS) entry which is preliminary data.</text>
</comment>
<dbReference type="EMBL" id="JAGPYM010000002">
    <property type="protein sequence ID" value="KAH6898191.1"/>
    <property type="molecule type" value="Genomic_DNA"/>
</dbReference>
<proteinExistence type="predicted"/>
<dbReference type="AlphaFoldDB" id="A0A9P9AVG7"/>
<feature type="transmembrane region" description="Helical" evidence="2">
    <location>
        <begin position="80"/>
        <end position="101"/>
    </location>
</feature>
<dbReference type="Proteomes" id="UP000777438">
    <property type="component" value="Unassembled WGS sequence"/>
</dbReference>
<feature type="compositionally biased region" description="Low complexity" evidence="1">
    <location>
        <begin position="140"/>
        <end position="159"/>
    </location>
</feature>